<keyword evidence="3 5" id="KW-0479">Metal-binding</keyword>
<dbReference type="RefSeq" id="WP_085383316.1">
    <property type="nucleotide sequence ID" value="NZ_NAFJ01000092.1"/>
</dbReference>
<comment type="cofactor">
    <cofactor evidence="5">
        <name>Mg(2+)</name>
        <dbReference type="ChEBI" id="CHEBI:18420"/>
    </cofactor>
</comment>
<evidence type="ECO:0000259" key="6">
    <source>
        <dbReference type="Pfam" id="PF01850"/>
    </source>
</evidence>
<dbReference type="HAMAP" id="MF_00265">
    <property type="entry name" value="VapC_Nob1"/>
    <property type="match status" value="1"/>
</dbReference>
<evidence type="ECO:0000256" key="4">
    <source>
        <dbReference type="ARBA" id="ARBA00022801"/>
    </source>
</evidence>
<comment type="function">
    <text evidence="5">Toxic component of a toxin-antitoxin (TA) system. An RNase.</text>
</comment>
<protein>
    <recommendedName>
        <fullName evidence="5">Ribonuclease VapC</fullName>
        <shortName evidence="5">RNase VapC</shortName>
        <ecNumber evidence="5">3.1.-.-</ecNumber>
    </recommendedName>
    <alternativeName>
        <fullName evidence="5">Toxin VapC</fullName>
    </alternativeName>
</protein>
<name>A0ABX3XAM2_9BRAD</name>
<dbReference type="Gene3D" id="3.40.50.1010">
    <property type="entry name" value="5'-nuclease"/>
    <property type="match status" value="1"/>
</dbReference>
<organism evidence="7 8">
    <name type="scientific">Bradyrhizobium canariense</name>
    <dbReference type="NCBI Taxonomy" id="255045"/>
    <lineage>
        <taxon>Bacteria</taxon>
        <taxon>Pseudomonadati</taxon>
        <taxon>Pseudomonadota</taxon>
        <taxon>Alphaproteobacteria</taxon>
        <taxon>Hyphomicrobiales</taxon>
        <taxon>Nitrobacteraceae</taxon>
        <taxon>Bradyrhizobium</taxon>
    </lineage>
</organism>
<keyword evidence="1 5" id="KW-1277">Toxin-antitoxin system</keyword>
<comment type="similarity">
    <text evidence="5">Belongs to the PINc/VapC protein family.</text>
</comment>
<reference evidence="7 8" key="1">
    <citation type="submission" date="2017-03" db="EMBL/GenBank/DDBJ databases">
        <title>Whole genome sequences of fourteen strains of Bradyrhizobium canariense and one strain of Bradyrhizobium japonicum isolated from Lupinus (Papilionoideae: Genisteae) species in Algeria.</title>
        <authorList>
            <person name="Crovadore J."/>
            <person name="Chekireb D."/>
            <person name="Brachmann A."/>
            <person name="Chablais R."/>
            <person name="Cochard B."/>
            <person name="Lefort F."/>
        </authorList>
    </citation>
    <scope>NUCLEOTIDE SEQUENCE [LARGE SCALE GENOMIC DNA]</scope>
    <source>
        <strain evidence="7 8">UBMAN05</strain>
    </source>
</reference>
<dbReference type="PANTHER" id="PTHR42188">
    <property type="entry name" value="23S RRNA-SPECIFIC ENDONUCLEASE VAPC20"/>
    <property type="match status" value="1"/>
</dbReference>
<feature type="binding site" evidence="5">
    <location>
        <position position="98"/>
    </location>
    <ligand>
        <name>Mg(2+)</name>
        <dbReference type="ChEBI" id="CHEBI:18420"/>
    </ligand>
</feature>
<dbReference type="PANTHER" id="PTHR42188:SF1">
    <property type="entry name" value="23S RRNA-SPECIFIC ENDONUCLEASE VAPC20"/>
    <property type="match status" value="1"/>
</dbReference>
<dbReference type="Pfam" id="PF01850">
    <property type="entry name" value="PIN"/>
    <property type="match status" value="1"/>
</dbReference>
<dbReference type="SUPFAM" id="SSF88723">
    <property type="entry name" value="PIN domain-like"/>
    <property type="match status" value="1"/>
</dbReference>
<keyword evidence="2 5" id="KW-0540">Nuclease</keyword>
<keyword evidence="4 5" id="KW-0378">Hydrolase</keyword>
<dbReference type="EC" id="3.1.-.-" evidence="5"/>
<evidence type="ECO:0000313" key="8">
    <source>
        <dbReference type="Proteomes" id="UP000193884"/>
    </source>
</evidence>
<keyword evidence="5" id="KW-0800">Toxin</keyword>
<feature type="domain" description="PIN" evidence="6">
    <location>
        <begin position="4"/>
        <end position="123"/>
    </location>
</feature>
<dbReference type="InterPro" id="IPR039018">
    <property type="entry name" value="VapC20-like"/>
</dbReference>
<dbReference type="InterPro" id="IPR022907">
    <property type="entry name" value="VapC_family"/>
</dbReference>
<dbReference type="Proteomes" id="UP000193884">
    <property type="component" value="Unassembled WGS sequence"/>
</dbReference>
<dbReference type="InterPro" id="IPR029060">
    <property type="entry name" value="PIN-like_dom_sf"/>
</dbReference>
<sequence>MSAFVDTSVWFAAAAKRDAQNERAKSILRSIDQHLTTDLVLAETWQLLKAQFGSDVAEIFRDRLRDGGVRIEPIVRADLDAAAEIQASSPEEGFSFVDRTSFAMMERIGITQAATFNPDFAAYRPRRGRKRPFQILSEGYSQVFMALRQAILERRPVHVSDGSKRQTVCPYTLGHAAGEERAFALLVEASSSTKRPVKASWICLRLSKIEEVRFADEPWIEQDYPGPVQRCVDKVHLDARP</sequence>
<feature type="binding site" evidence="5">
    <location>
        <position position="6"/>
    </location>
    <ligand>
        <name>Mg(2+)</name>
        <dbReference type="ChEBI" id="CHEBI:18420"/>
    </ligand>
</feature>
<keyword evidence="5" id="KW-0460">Magnesium</keyword>
<evidence type="ECO:0000256" key="2">
    <source>
        <dbReference type="ARBA" id="ARBA00022722"/>
    </source>
</evidence>
<accession>A0ABX3XAM2</accession>
<comment type="caution">
    <text evidence="7">The sequence shown here is derived from an EMBL/GenBank/DDBJ whole genome shotgun (WGS) entry which is preliminary data.</text>
</comment>
<keyword evidence="8" id="KW-1185">Reference proteome</keyword>
<evidence type="ECO:0000256" key="5">
    <source>
        <dbReference type="HAMAP-Rule" id="MF_00265"/>
    </source>
</evidence>
<dbReference type="InterPro" id="IPR002716">
    <property type="entry name" value="PIN_dom"/>
</dbReference>
<evidence type="ECO:0000313" key="7">
    <source>
        <dbReference type="EMBL" id="OSJ35298.1"/>
    </source>
</evidence>
<evidence type="ECO:0000256" key="1">
    <source>
        <dbReference type="ARBA" id="ARBA00022649"/>
    </source>
</evidence>
<evidence type="ECO:0000256" key="3">
    <source>
        <dbReference type="ARBA" id="ARBA00022723"/>
    </source>
</evidence>
<gene>
    <name evidence="5" type="primary">vapC</name>
    <name evidence="7" type="ORF">BST63_02220</name>
</gene>
<dbReference type="EMBL" id="NAFK01000111">
    <property type="protein sequence ID" value="OSJ35298.1"/>
    <property type="molecule type" value="Genomic_DNA"/>
</dbReference>
<proteinExistence type="inferred from homology"/>